<dbReference type="Gene3D" id="3.90.1720.10">
    <property type="entry name" value="endopeptidase domain like (from Nostoc punctiforme)"/>
    <property type="match status" value="1"/>
</dbReference>
<dbReference type="AlphaFoldDB" id="L1IE59"/>
<dbReference type="EMBL" id="JH993116">
    <property type="protein sequence ID" value="EKX34189.1"/>
    <property type="molecule type" value="Genomic_DNA"/>
</dbReference>
<feature type="domain" description="LRAT" evidence="1">
    <location>
        <begin position="81"/>
        <end position="147"/>
    </location>
</feature>
<dbReference type="Pfam" id="PF04970">
    <property type="entry name" value="LRAT"/>
    <property type="match status" value="1"/>
</dbReference>
<organism evidence="2">
    <name type="scientific">Guillardia theta (strain CCMP2712)</name>
    <name type="common">Cryptophyte</name>
    <dbReference type="NCBI Taxonomy" id="905079"/>
    <lineage>
        <taxon>Eukaryota</taxon>
        <taxon>Cryptophyceae</taxon>
        <taxon>Pyrenomonadales</taxon>
        <taxon>Geminigeraceae</taxon>
        <taxon>Guillardia</taxon>
    </lineage>
</organism>
<dbReference type="Proteomes" id="UP000011087">
    <property type="component" value="Unassembled WGS sequence"/>
</dbReference>
<accession>L1IE59</accession>
<dbReference type="GeneID" id="17290955"/>
<dbReference type="PaxDb" id="55529-EKX34189"/>
<protein>
    <recommendedName>
        <fullName evidence="1">LRAT domain-containing protein</fullName>
    </recommendedName>
</protein>
<name>L1IE59_GUITC</name>
<evidence type="ECO:0000313" key="4">
    <source>
        <dbReference type="Proteomes" id="UP000011087"/>
    </source>
</evidence>
<evidence type="ECO:0000313" key="2">
    <source>
        <dbReference type="EMBL" id="EKX34189.1"/>
    </source>
</evidence>
<sequence>MGAGACRSSAQHDESDHSALIRPWRIPNGYVEMELAEARCRVKAGTKVFVRCTAPQSLKLVEYFHFGVLLGRVDGSDDVCVAQLNHEGIVKVLPLTEFCGGKKLFASTRASGQQLPDMIARTMAHEGKTHYNMATCNCEHFASLCTENKFESLQVDSLMAKIESCLTGWYTDRQLDSSWQPRTAWRDFIGDHVALACNAELDAAKEYLIKATQRNRKAFFSKEIEGGSEEGRGSFVL</sequence>
<gene>
    <name evidence="2" type="ORF">GUITHDRAFT_155812</name>
</gene>
<reference evidence="2 4" key="1">
    <citation type="journal article" date="2012" name="Nature">
        <title>Algal genomes reveal evolutionary mosaicism and the fate of nucleomorphs.</title>
        <authorList>
            <consortium name="DOE Joint Genome Institute"/>
            <person name="Curtis B.A."/>
            <person name="Tanifuji G."/>
            <person name="Burki F."/>
            <person name="Gruber A."/>
            <person name="Irimia M."/>
            <person name="Maruyama S."/>
            <person name="Arias M.C."/>
            <person name="Ball S.G."/>
            <person name="Gile G.H."/>
            <person name="Hirakawa Y."/>
            <person name="Hopkins J.F."/>
            <person name="Kuo A."/>
            <person name="Rensing S.A."/>
            <person name="Schmutz J."/>
            <person name="Symeonidi A."/>
            <person name="Elias M."/>
            <person name="Eveleigh R.J."/>
            <person name="Herman E.K."/>
            <person name="Klute M.J."/>
            <person name="Nakayama T."/>
            <person name="Obornik M."/>
            <person name="Reyes-Prieto A."/>
            <person name="Armbrust E.V."/>
            <person name="Aves S.J."/>
            <person name="Beiko R.G."/>
            <person name="Coutinho P."/>
            <person name="Dacks J.B."/>
            <person name="Durnford D.G."/>
            <person name="Fast N.M."/>
            <person name="Green B.R."/>
            <person name="Grisdale C.J."/>
            <person name="Hempel F."/>
            <person name="Henrissat B."/>
            <person name="Hoppner M.P."/>
            <person name="Ishida K."/>
            <person name="Kim E."/>
            <person name="Koreny L."/>
            <person name="Kroth P.G."/>
            <person name="Liu Y."/>
            <person name="Malik S.B."/>
            <person name="Maier U.G."/>
            <person name="McRose D."/>
            <person name="Mock T."/>
            <person name="Neilson J.A."/>
            <person name="Onodera N.T."/>
            <person name="Poole A.M."/>
            <person name="Pritham E.J."/>
            <person name="Richards T.A."/>
            <person name="Rocap G."/>
            <person name="Roy S.W."/>
            <person name="Sarai C."/>
            <person name="Schaack S."/>
            <person name="Shirato S."/>
            <person name="Slamovits C.H."/>
            <person name="Spencer D.F."/>
            <person name="Suzuki S."/>
            <person name="Worden A.Z."/>
            <person name="Zauner S."/>
            <person name="Barry K."/>
            <person name="Bell C."/>
            <person name="Bharti A.K."/>
            <person name="Crow J.A."/>
            <person name="Grimwood J."/>
            <person name="Kramer R."/>
            <person name="Lindquist E."/>
            <person name="Lucas S."/>
            <person name="Salamov A."/>
            <person name="McFadden G.I."/>
            <person name="Lane C.E."/>
            <person name="Keeling P.J."/>
            <person name="Gray M.W."/>
            <person name="Grigoriev I.V."/>
            <person name="Archibald J.M."/>
        </authorList>
    </citation>
    <scope>NUCLEOTIDE SEQUENCE</scope>
    <source>
        <strain evidence="2 4">CCMP2712</strain>
    </source>
</reference>
<reference evidence="4" key="2">
    <citation type="submission" date="2012-11" db="EMBL/GenBank/DDBJ databases">
        <authorList>
            <person name="Kuo A."/>
            <person name="Curtis B.A."/>
            <person name="Tanifuji G."/>
            <person name="Burki F."/>
            <person name="Gruber A."/>
            <person name="Irimia M."/>
            <person name="Maruyama S."/>
            <person name="Arias M.C."/>
            <person name="Ball S.G."/>
            <person name="Gile G.H."/>
            <person name="Hirakawa Y."/>
            <person name="Hopkins J.F."/>
            <person name="Rensing S.A."/>
            <person name="Schmutz J."/>
            <person name="Symeonidi A."/>
            <person name="Elias M."/>
            <person name="Eveleigh R.J."/>
            <person name="Herman E.K."/>
            <person name="Klute M.J."/>
            <person name="Nakayama T."/>
            <person name="Obornik M."/>
            <person name="Reyes-Prieto A."/>
            <person name="Armbrust E.V."/>
            <person name="Aves S.J."/>
            <person name="Beiko R.G."/>
            <person name="Coutinho P."/>
            <person name="Dacks J.B."/>
            <person name="Durnford D.G."/>
            <person name="Fast N.M."/>
            <person name="Green B.R."/>
            <person name="Grisdale C."/>
            <person name="Hempe F."/>
            <person name="Henrissat B."/>
            <person name="Hoppner M.P."/>
            <person name="Ishida K.-I."/>
            <person name="Kim E."/>
            <person name="Koreny L."/>
            <person name="Kroth P.G."/>
            <person name="Liu Y."/>
            <person name="Malik S.-B."/>
            <person name="Maier U.G."/>
            <person name="McRose D."/>
            <person name="Mock T."/>
            <person name="Neilson J.A."/>
            <person name="Onodera N.T."/>
            <person name="Poole A.M."/>
            <person name="Pritham E.J."/>
            <person name="Richards T.A."/>
            <person name="Rocap G."/>
            <person name="Roy S.W."/>
            <person name="Sarai C."/>
            <person name="Schaack S."/>
            <person name="Shirato S."/>
            <person name="Slamovits C.H."/>
            <person name="Spencer D.F."/>
            <person name="Suzuki S."/>
            <person name="Worden A.Z."/>
            <person name="Zauner S."/>
            <person name="Barry K."/>
            <person name="Bell C."/>
            <person name="Bharti A.K."/>
            <person name="Crow J.A."/>
            <person name="Grimwood J."/>
            <person name="Kramer R."/>
            <person name="Lindquist E."/>
            <person name="Lucas S."/>
            <person name="Salamov A."/>
            <person name="McFadden G.I."/>
            <person name="Lane C.E."/>
            <person name="Keeling P.J."/>
            <person name="Gray M.W."/>
            <person name="Grigoriev I.V."/>
            <person name="Archibald J.M."/>
        </authorList>
    </citation>
    <scope>NUCLEOTIDE SEQUENCE</scope>
    <source>
        <strain evidence="4">CCMP2712</strain>
    </source>
</reference>
<proteinExistence type="predicted"/>
<dbReference type="RefSeq" id="XP_005821169.1">
    <property type="nucleotide sequence ID" value="XM_005821112.1"/>
</dbReference>
<keyword evidence="4" id="KW-1185">Reference proteome</keyword>
<dbReference type="KEGG" id="gtt:GUITHDRAFT_155812"/>
<dbReference type="InterPro" id="IPR007053">
    <property type="entry name" value="LRAT_dom"/>
</dbReference>
<dbReference type="EnsemblProtists" id="EKX34189">
    <property type="protein sequence ID" value="EKX34189"/>
    <property type="gene ID" value="GUITHDRAFT_155812"/>
</dbReference>
<dbReference type="HOGENOM" id="CLU_1172582_0_0_1"/>
<evidence type="ECO:0000313" key="3">
    <source>
        <dbReference type="EnsemblProtists" id="EKX34189"/>
    </source>
</evidence>
<evidence type="ECO:0000259" key="1">
    <source>
        <dbReference type="Pfam" id="PF04970"/>
    </source>
</evidence>
<reference evidence="3" key="3">
    <citation type="submission" date="2015-06" db="UniProtKB">
        <authorList>
            <consortium name="EnsemblProtists"/>
        </authorList>
    </citation>
    <scope>IDENTIFICATION</scope>
</reference>